<reference evidence="1 2" key="1">
    <citation type="submission" date="2013-11" db="EMBL/GenBank/DDBJ databases">
        <title>The Genome Sequence of Phytophthora parasitica P1569.</title>
        <authorList>
            <consortium name="The Broad Institute Genomics Platform"/>
            <person name="Russ C."/>
            <person name="Tyler B."/>
            <person name="Panabieres F."/>
            <person name="Shan W."/>
            <person name="Tripathy S."/>
            <person name="Grunwald N."/>
            <person name="Machado M."/>
            <person name="Johnson C.S."/>
            <person name="Arredondo F."/>
            <person name="Hong C."/>
            <person name="Coffey M."/>
            <person name="Young S.K."/>
            <person name="Zeng Q."/>
            <person name="Gargeya S."/>
            <person name="Fitzgerald M."/>
            <person name="Abouelleil A."/>
            <person name="Alvarado L."/>
            <person name="Chapman S.B."/>
            <person name="Gainer-Dewar J."/>
            <person name="Goldberg J."/>
            <person name="Griggs A."/>
            <person name="Gujja S."/>
            <person name="Hansen M."/>
            <person name="Howarth C."/>
            <person name="Imamovic A."/>
            <person name="Ireland A."/>
            <person name="Larimer J."/>
            <person name="McCowan C."/>
            <person name="Murphy C."/>
            <person name="Pearson M."/>
            <person name="Poon T.W."/>
            <person name="Priest M."/>
            <person name="Roberts A."/>
            <person name="Saif S."/>
            <person name="Shea T."/>
            <person name="Sykes S."/>
            <person name="Wortman J."/>
            <person name="Nusbaum C."/>
            <person name="Birren B."/>
        </authorList>
    </citation>
    <scope>NUCLEOTIDE SEQUENCE [LARGE SCALE GENOMIC DNA]</scope>
    <source>
        <strain evidence="1 2">P1569</strain>
    </source>
</reference>
<sequence length="135" mass="14881">MAGQPRTSRGKIPTAASKSDTMATWVNFRSDVAQRLGYLNPGFCLEFLGRRCVAQKIYQSSVTESVPTLFQAPERIESKFDYSRSSGRLCSVDWIRGQNALRFVKLRAWLPKNAFVAAGGGALITGSDQFTRVVG</sequence>
<name>V9EYE6_PHYNI</name>
<keyword evidence="2" id="KW-1185">Reference proteome</keyword>
<dbReference type="Proteomes" id="UP000018721">
    <property type="component" value="Unassembled WGS sequence"/>
</dbReference>
<accession>V9EYE6</accession>
<organism evidence="1 2">
    <name type="scientific">Phytophthora nicotianae P1569</name>
    <dbReference type="NCBI Taxonomy" id="1317065"/>
    <lineage>
        <taxon>Eukaryota</taxon>
        <taxon>Sar</taxon>
        <taxon>Stramenopiles</taxon>
        <taxon>Oomycota</taxon>
        <taxon>Peronosporomycetes</taxon>
        <taxon>Peronosporales</taxon>
        <taxon>Peronosporaceae</taxon>
        <taxon>Phytophthora</taxon>
    </lineage>
</organism>
<comment type="caution">
    <text evidence="1">The sequence shown here is derived from an EMBL/GenBank/DDBJ whole genome shotgun (WGS) entry which is preliminary data.</text>
</comment>
<proteinExistence type="predicted"/>
<dbReference type="AlphaFoldDB" id="V9EYE6"/>
<dbReference type="EMBL" id="ANIZ01001970">
    <property type="protein sequence ID" value="ETI43508.1"/>
    <property type="molecule type" value="Genomic_DNA"/>
</dbReference>
<dbReference type="HOGENOM" id="CLU_1889884_0_0_1"/>
<gene>
    <name evidence="1" type="ORF">F443_11530</name>
</gene>
<protein>
    <submittedName>
        <fullName evidence="1">Uncharacterized protein</fullName>
    </submittedName>
</protein>
<evidence type="ECO:0000313" key="2">
    <source>
        <dbReference type="Proteomes" id="UP000018721"/>
    </source>
</evidence>
<evidence type="ECO:0000313" key="1">
    <source>
        <dbReference type="EMBL" id="ETI43508.1"/>
    </source>
</evidence>